<reference evidence="1" key="1">
    <citation type="submission" date="2015-03" db="EMBL/GenBank/DDBJ databases">
        <title>Draft genome sequence of Mizugakiibacter sediminis skMP5.</title>
        <authorList>
            <person name="Watanabe T."/>
            <person name="Kojima H."/>
            <person name="Fukui M."/>
        </authorList>
    </citation>
    <scope>NUCLEOTIDE SEQUENCE</scope>
    <source>
        <strain evidence="1">SkMP5</strain>
    </source>
</reference>
<organism evidence="2">
    <name type="scientific">Mizugakiibacter sediminis</name>
    <dbReference type="NCBI Taxonomy" id="1475481"/>
    <lineage>
        <taxon>Bacteria</taxon>
        <taxon>Pseudomonadati</taxon>
        <taxon>Pseudomonadota</taxon>
        <taxon>Gammaproteobacteria</taxon>
        <taxon>Lysobacterales</taxon>
        <taxon>Rhodanobacteraceae</taxon>
        <taxon>Mizugakiibacter</taxon>
    </lineage>
</organism>
<keyword evidence="3" id="KW-1185">Reference proteome</keyword>
<name>A0A0K8QPB4_9GAMM</name>
<gene>
    <name evidence="1" type="ORF">MBSD_0076</name>
    <name evidence="2" type="ORF">MBSD_n2038</name>
</gene>
<dbReference type="AlphaFoldDB" id="A0A0K8QPB4"/>
<proteinExistence type="predicted"/>
<dbReference type="Proteomes" id="UP000253740">
    <property type="component" value="Unassembled WGS sequence"/>
</dbReference>
<evidence type="ECO:0000313" key="2">
    <source>
        <dbReference type="EMBL" id="GAP66723.1"/>
    </source>
</evidence>
<dbReference type="EMBL" id="DF952378">
    <property type="protein sequence ID" value="GAN43572.1"/>
    <property type="molecule type" value="Genomic_DNA"/>
</dbReference>
<reference evidence="2" key="2">
    <citation type="submission" date="2015-08" db="EMBL/GenBank/DDBJ databases">
        <title>Complete DNA Sequence of Pseudomonas syringae pv. actinidiae, the Causal Agent of Kiwifruit Canker Disease.</title>
        <authorList>
            <person name="Rikkerink E.H.A."/>
            <person name="Fineran P.C."/>
        </authorList>
    </citation>
    <scope>NUCLEOTIDE SEQUENCE</scope>
    <source>
        <strain evidence="2">SkMP5</strain>
    </source>
</reference>
<sequence>MTFGFQVPLAGDEDAFNVGRVHAGRAVGAVGVLQPRAGAVRRDQIDLQVAAIAVHDVDGDLQRRRRVAGEPVTPIELVALLRSGMRPRPQDAARLAMRTRRRIRKISEYARARPRKNS</sequence>
<dbReference type="HOGENOM" id="CLU_2070445_0_0_6"/>
<protein>
    <submittedName>
        <fullName evidence="2">NADH dehydrogenase</fullName>
    </submittedName>
</protein>
<accession>A0A0K8QPB4</accession>
<evidence type="ECO:0000313" key="3">
    <source>
        <dbReference type="Proteomes" id="UP000253740"/>
    </source>
</evidence>
<dbReference type="EMBL" id="DF970228">
    <property type="protein sequence ID" value="GAP66723.1"/>
    <property type="molecule type" value="Genomic_DNA"/>
</dbReference>
<evidence type="ECO:0000313" key="1">
    <source>
        <dbReference type="EMBL" id="GAN43572.1"/>
    </source>
</evidence>